<sequence length="214" mass="23798">MEQSGNLKKPVGTNSMAIACRVCDKVFFDNLSLVYHFESHLEDENSNPSLQGHTMAALQSSWNWSVNRMSQSYYVDIPKMNYYLKSCSLPIPSATPPNVLPSNVVQMPMLNSMPPLRPSVDACQNLSQPNFRSAMNHKAVASSSTPLIHSQVGPRSGFARGMGTVPPLHLREQNGRRGRVAGHKRPQINQLKKSVQEIIVISDDEEEIDLTLKL</sequence>
<accession>A0A2Z7CCX5</accession>
<dbReference type="OrthoDB" id="909473at2759"/>
<dbReference type="PROSITE" id="PS50157">
    <property type="entry name" value="ZINC_FINGER_C2H2_2"/>
    <property type="match status" value="1"/>
</dbReference>
<dbReference type="InterPro" id="IPR013087">
    <property type="entry name" value="Znf_C2H2_type"/>
</dbReference>
<dbReference type="PROSITE" id="PS00028">
    <property type="entry name" value="ZINC_FINGER_C2H2_1"/>
    <property type="match status" value="1"/>
</dbReference>
<feature type="domain" description="C2H2-type" evidence="2">
    <location>
        <begin position="18"/>
        <end position="45"/>
    </location>
</feature>
<protein>
    <recommendedName>
        <fullName evidence="2">C2H2-type domain-containing protein</fullName>
    </recommendedName>
</protein>
<dbReference type="GO" id="GO:0008270">
    <property type="term" value="F:zinc ion binding"/>
    <property type="evidence" value="ECO:0007669"/>
    <property type="project" value="UniProtKB-KW"/>
</dbReference>
<keyword evidence="1" id="KW-0479">Metal-binding</keyword>
<dbReference type="Proteomes" id="UP000250235">
    <property type="component" value="Unassembled WGS sequence"/>
</dbReference>
<gene>
    <name evidence="3" type="ORF">F511_20843</name>
</gene>
<evidence type="ECO:0000313" key="3">
    <source>
        <dbReference type="EMBL" id="KZV43581.1"/>
    </source>
</evidence>
<evidence type="ECO:0000313" key="4">
    <source>
        <dbReference type="Proteomes" id="UP000250235"/>
    </source>
</evidence>
<proteinExistence type="predicted"/>
<name>A0A2Z7CCX5_9LAMI</name>
<keyword evidence="1" id="KW-0863">Zinc-finger</keyword>
<dbReference type="AlphaFoldDB" id="A0A2Z7CCX5"/>
<evidence type="ECO:0000256" key="1">
    <source>
        <dbReference type="PROSITE-ProRule" id="PRU00042"/>
    </source>
</evidence>
<organism evidence="3 4">
    <name type="scientific">Dorcoceras hygrometricum</name>
    <dbReference type="NCBI Taxonomy" id="472368"/>
    <lineage>
        <taxon>Eukaryota</taxon>
        <taxon>Viridiplantae</taxon>
        <taxon>Streptophyta</taxon>
        <taxon>Embryophyta</taxon>
        <taxon>Tracheophyta</taxon>
        <taxon>Spermatophyta</taxon>
        <taxon>Magnoliopsida</taxon>
        <taxon>eudicotyledons</taxon>
        <taxon>Gunneridae</taxon>
        <taxon>Pentapetalae</taxon>
        <taxon>asterids</taxon>
        <taxon>lamiids</taxon>
        <taxon>Lamiales</taxon>
        <taxon>Gesneriaceae</taxon>
        <taxon>Didymocarpoideae</taxon>
        <taxon>Trichosporeae</taxon>
        <taxon>Loxocarpinae</taxon>
        <taxon>Dorcoceras</taxon>
    </lineage>
</organism>
<dbReference type="EMBL" id="KQ998099">
    <property type="protein sequence ID" value="KZV43581.1"/>
    <property type="molecule type" value="Genomic_DNA"/>
</dbReference>
<keyword evidence="1" id="KW-0862">Zinc</keyword>
<reference evidence="3 4" key="1">
    <citation type="journal article" date="2015" name="Proc. Natl. Acad. Sci. U.S.A.">
        <title>The resurrection genome of Boea hygrometrica: A blueprint for survival of dehydration.</title>
        <authorList>
            <person name="Xiao L."/>
            <person name="Yang G."/>
            <person name="Zhang L."/>
            <person name="Yang X."/>
            <person name="Zhao S."/>
            <person name="Ji Z."/>
            <person name="Zhou Q."/>
            <person name="Hu M."/>
            <person name="Wang Y."/>
            <person name="Chen M."/>
            <person name="Xu Y."/>
            <person name="Jin H."/>
            <person name="Xiao X."/>
            <person name="Hu G."/>
            <person name="Bao F."/>
            <person name="Hu Y."/>
            <person name="Wan P."/>
            <person name="Li L."/>
            <person name="Deng X."/>
            <person name="Kuang T."/>
            <person name="Xiang C."/>
            <person name="Zhu J.K."/>
            <person name="Oliver M.J."/>
            <person name="He Y."/>
        </authorList>
    </citation>
    <scope>NUCLEOTIDE SEQUENCE [LARGE SCALE GENOMIC DNA]</scope>
    <source>
        <strain evidence="4">cv. XS01</strain>
    </source>
</reference>
<evidence type="ECO:0000259" key="2">
    <source>
        <dbReference type="PROSITE" id="PS50157"/>
    </source>
</evidence>
<keyword evidence="4" id="KW-1185">Reference proteome</keyword>